<proteinExistence type="predicted"/>
<reference evidence="2" key="1">
    <citation type="journal article" date="2021" name="Genome Biol. Evol.">
        <title>A High-Quality Reference Genome for a Parasitic Bivalve with Doubly Uniparental Inheritance (Bivalvia: Unionida).</title>
        <authorList>
            <person name="Smith C.H."/>
        </authorList>
    </citation>
    <scope>NUCLEOTIDE SEQUENCE</scope>
    <source>
        <strain evidence="2">CHS0354</strain>
    </source>
</reference>
<protein>
    <submittedName>
        <fullName evidence="2">Uncharacterized protein</fullName>
    </submittedName>
</protein>
<gene>
    <name evidence="2" type="ORF">CHS0354_013864</name>
</gene>
<feature type="region of interest" description="Disordered" evidence="1">
    <location>
        <begin position="70"/>
        <end position="96"/>
    </location>
</feature>
<evidence type="ECO:0000313" key="3">
    <source>
        <dbReference type="Proteomes" id="UP001195483"/>
    </source>
</evidence>
<comment type="caution">
    <text evidence="2">The sequence shown here is derived from an EMBL/GenBank/DDBJ whole genome shotgun (WGS) entry which is preliminary data.</text>
</comment>
<accession>A0AAE0W8I6</accession>
<evidence type="ECO:0000256" key="1">
    <source>
        <dbReference type="SAM" id="MobiDB-lite"/>
    </source>
</evidence>
<sequence length="111" mass="12775">MLGANSVMYYKDKNAEHNNGNIQIGDSSYELRAAKNRDTSEKLLEIPDLIGKRYYLIDQRNIGLENLVGNEGASLPPRKVENLHDRGTTGENRHYEKKQRDVYCTIKHLKE</sequence>
<keyword evidence="3" id="KW-1185">Reference proteome</keyword>
<reference evidence="2" key="2">
    <citation type="journal article" date="2021" name="Genome Biol. Evol.">
        <title>Developing a high-quality reference genome for a parasitic bivalve with doubly uniparental inheritance (Bivalvia: Unionida).</title>
        <authorList>
            <person name="Smith C.H."/>
        </authorList>
    </citation>
    <scope>NUCLEOTIDE SEQUENCE</scope>
    <source>
        <strain evidence="2">CHS0354</strain>
        <tissue evidence="2">Mantle</tissue>
    </source>
</reference>
<dbReference type="EMBL" id="JAEAOA010000849">
    <property type="protein sequence ID" value="KAK3604352.1"/>
    <property type="molecule type" value="Genomic_DNA"/>
</dbReference>
<reference evidence="2" key="3">
    <citation type="submission" date="2023-05" db="EMBL/GenBank/DDBJ databases">
        <authorList>
            <person name="Smith C.H."/>
        </authorList>
    </citation>
    <scope>NUCLEOTIDE SEQUENCE</scope>
    <source>
        <strain evidence="2">CHS0354</strain>
        <tissue evidence="2">Mantle</tissue>
    </source>
</reference>
<evidence type="ECO:0000313" key="2">
    <source>
        <dbReference type="EMBL" id="KAK3604352.1"/>
    </source>
</evidence>
<dbReference type="Proteomes" id="UP001195483">
    <property type="component" value="Unassembled WGS sequence"/>
</dbReference>
<organism evidence="2 3">
    <name type="scientific">Potamilus streckersoni</name>
    <dbReference type="NCBI Taxonomy" id="2493646"/>
    <lineage>
        <taxon>Eukaryota</taxon>
        <taxon>Metazoa</taxon>
        <taxon>Spiralia</taxon>
        <taxon>Lophotrochozoa</taxon>
        <taxon>Mollusca</taxon>
        <taxon>Bivalvia</taxon>
        <taxon>Autobranchia</taxon>
        <taxon>Heteroconchia</taxon>
        <taxon>Palaeoheterodonta</taxon>
        <taxon>Unionida</taxon>
        <taxon>Unionoidea</taxon>
        <taxon>Unionidae</taxon>
        <taxon>Ambleminae</taxon>
        <taxon>Lampsilini</taxon>
        <taxon>Potamilus</taxon>
    </lineage>
</organism>
<feature type="compositionally biased region" description="Basic and acidic residues" evidence="1">
    <location>
        <begin position="78"/>
        <end position="96"/>
    </location>
</feature>
<name>A0AAE0W8I6_9BIVA</name>
<dbReference type="AlphaFoldDB" id="A0AAE0W8I6"/>